<sequence>MRFETGHFTPIESMWSQPTFRLERNLHETAPINPLHRGQTDRATSPRKFLLSGRGLLVNRRYMLAKHYGDVRKTRDALVTAGEITQPTKRGIVQSEQAFVATAADFDDGCILQLLQVGQRKSWAHDPGPSLFSLRAVCDQLTCQRLRDIYFPTNRLPFHRSKLLLPFASTTSRTA</sequence>
<dbReference type="AlphaFoldDB" id="A0A7Z0QE90"/>
<dbReference type="EMBL" id="JACBFH010000001">
    <property type="protein sequence ID" value="NYY92903.1"/>
    <property type="molecule type" value="Genomic_DNA"/>
</dbReference>
<organism evidence="1">
    <name type="scientific">Bradyrhizobium barranii subsp. barranii</name>
    <dbReference type="NCBI Taxonomy" id="2823807"/>
    <lineage>
        <taxon>Bacteria</taxon>
        <taxon>Pseudomonadati</taxon>
        <taxon>Pseudomonadota</taxon>
        <taxon>Alphaproteobacteria</taxon>
        <taxon>Hyphomicrobiales</taxon>
        <taxon>Nitrobacteraceae</taxon>
        <taxon>Bradyrhizobium</taxon>
        <taxon>Bradyrhizobium barranii</taxon>
    </lineage>
</organism>
<comment type="caution">
    <text evidence="1">The sequence shown here is derived from an EMBL/GenBank/DDBJ whole genome shotgun (WGS) entry which is preliminary data.</text>
</comment>
<proteinExistence type="predicted"/>
<evidence type="ECO:0000313" key="1">
    <source>
        <dbReference type="EMBL" id="NYY92903.1"/>
    </source>
</evidence>
<gene>
    <name evidence="1" type="ORF">G6321_32360</name>
</gene>
<accession>A0A7Z0QE90</accession>
<reference evidence="1" key="1">
    <citation type="submission" date="2020-06" db="EMBL/GenBank/DDBJ databases">
        <title>Whole Genome Sequence of Bradyrhizobium sp. Strain 323S2.</title>
        <authorList>
            <person name="Bromfield E.S.P."/>
        </authorList>
    </citation>
    <scope>NUCLEOTIDE SEQUENCE [LARGE SCALE GENOMIC DNA]</scope>
    <source>
        <strain evidence="1">323S2</strain>
    </source>
</reference>
<protein>
    <submittedName>
        <fullName evidence="1">Uncharacterized protein</fullName>
    </submittedName>
</protein>
<name>A0A7Z0QE90_9BRAD</name>